<dbReference type="Pfam" id="PF00258">
    <property type="entry name" value="Flavodoxin_1"/>
    <property type="match status" value="1"/>
</dbReference>
<dbReference type="CDD" id="cd07709">
    <property type="entry name" value="flavodiiron_proteins_MBL-fold"/>
    <property type="match status" value="1"/>
</dbReference>
<evidence type="ECO:0000313" key="3">
    <source>
        <dbReference type="Proteomes" id="UP000002488"/>
    </source>
</evidence>
<feature type="domain" description="Flavodoxin-like" evidence="1">
    <location>
        <begin position="259"/>
        <end position="400"/>
    </location>
</feature>
<organism evidence="2 3">
    <name type="scientific">Giardia intestinalis (strain ATCC 50581 / GS clone H7)</name>
    <name type="common">Giardia lamblia</name>
    <dbReference type="NCBI Taxonomy" id="598745"/>
    <lineage>
        <taxon>Eukaryota</taxon>
        <taxon>Metamonada</taxon>
        <taxon>Diplomonadida</taxon>
        <taxon>Hexamitidae</taxon>
        <taxon>Giardiinae</taxon>
        <taxon>Giardia</taxon>
    </lineage>
</organism>
<dbReference type="Proteomes" id="UP000002488">
    <property type="component" value="Unassembled WGS sequence"/>
</dbReference>
<dbReference type="SUPFAM" id="SSF56281">
    <property type="entry name" value="Metallo-hydrolase/oxidoreductase"/>
    <property type="match status" value="1"/>
</dbReference>
<evidence type="ECO:0000313" key="2">
    <source>
        <dbReference type="EMBL" id="EET01112.1"/>
    </source>
</evidence>
<comment type="caution">
    <text evidence="2">The sequence shown here is derived from an EMBL/GenBank/DDBJ whole genome shotgun (WGS) entry which is preliminary data.</text>
</comment>
<dbReference type="SMART" id="SM00849">
    <property type="entry name" value="Lactamase_B"/>
    <property type="match status" value="1"/>
</dbReference>
<dbReference type="GO" id="GO:0046872">
    <property type="term" value="F:metal ion binding"/>
    <property type="evidence" value="ECO:0007669"/>
    <property type="project" value="InterPro"/>
</dbReference>
<dbReference type="VEuPathDB" id="GiardiaDB:GL50581_1626"/>
<dbReference type="Gene3D" id="3.40.50.360">
    <property type="match status" value="1"/>
</dbReference>
<dbReference type="OrthoDB" id="432169at2759"/>
<dbReference type="PANTHER" id="PTHR43717:SF1">
    <property type="entry name" value="ANAEROBIC NITRIC OXIDE REDUCTASE FLAVORUBREDOXIN"/>
    <property type="match status" value="1"/>
</dbReference>
<dbReference type="GO" id="GO:0016491">
    <property type="term" value="F:oxidoreductase activity"/>
    <property type="evidence" value="ECO:0007669"/>
    <property type="project" value="InterPro"/>
</dbReference>
<dbReference type="Pfam" id="PF19583">
    <property type="entry name" value="ODP"/>
    <property type="match status" value="1"/>
</dbReference>
<gene>
    <name evidence="2" type="ORF">GL50581_1626</name>
</gene>
<dbReference type="InterPro" id="IPR001279">
    <property type="entry name" value="Metallo-B-lactamas"/>
</dbReference>
<reference evidence="2 3" key="1">
    <citation type="journal article" date="2009" name="PLoS Pathog.">
        <title>Draft genome sequencing of giardia intestinalis assemblage B isolate GS: is human giardiasis caused by two different species?</title>
        <authorList>
            <person name="Franzen O."/>
            <person name="Jerlstrom-Hultqvist J."/>
            <person name="Castro E."/>
            <person name="Sherwood E."/>
            <person name="Ankarklev J."/>
            <person name="Reiner D.S."/>
            <person name="Palm D."/>
            <person name="Andersson J.O."/>
            <person name="Andersson B."/>
            <person name="Svard S.G."/>
        </authorList>
    </citation>
    <scope>NUCLEOTIDE SEQUENCE [LARGE SCALE GENOMIC DNA]</scope>
    <source>
        <strain evidence="3">ATCC 50581 / GS clone H7</strain>
    </source>
</reference>
<dbReference type="AlphaFoldDB" id="C6LS90"/>
<dbReference type="InterPro" id="IPR045761">
    <property type="entry name" value="ODP_dom"/>
</dbReference>
<dbReference type="PIRSF" id="PIRSF005243">
    <property type="entry name" value="ROO"/>
    <property type="match status" value="1"/>
</dbReference>
<dbReference type="EMBL" id="ACGJ01002175">
    <property type="protein sequence ID" value="EET01112.1"/>
    <property type="molecule type" value="Genomic_DNA"/>
</dbReference>
<dbReference type="InterPro" id="IPR016440">
    <property type="entry name" value="Rubredoxin-O_OxRdtase"/>
</dbReference>
<dbReference type="InterPro" id="IPR008254">
    <property type="entry name" value="Flavodoxin/NO_synth"/>
</dbReference>
<dbReference type="PROSITE" id="PS50902">
    <property type="entry name" value="FLAVODOXIN_LIKE"/>
    <property type="match status" value="1"/>
</dbReference>
<dbReference type="SUPFAM" id="SSF52218">
    <property type="entry name" value="Flavoproteins"/>
    <property type="match status" value="1"/>
</dbReference>
<dbReference type="PANTHER" id="PTHR43717">
    <property type="entry name" value="ANAEROBIC NITRIC OXIDE REDUCTASE FLAVORUBREDOXIN"/>
    <property type="match status" value="1"/>
</dbReference>
<dbReference type="InterPro" id="IPR029039">
    <property type="entry name" value="Flavoprotein-like_sf"/>
</dbReference>
<dbReference type="GO" id="GO:0009055">
    <property type="term" value="F:electron transfer activity"/>
    <property type="evidence" value="ECO:0007669"/>
    <property type="project" value="InterPro"/>
</dbReference>
<protein>
    <submittedName>
        <fullName evidence="2">A-type flavoprotein lateral transfer candidate</fullName>
    </submittedName>
</protein>
<evidence type="ECO:0000259" key="1">
    <source>
        <dbReference type="PROSITE" id="PS50902"/>
    </source>
</evidence>
<dbReference type="InterPro" id="IPR036866">
    <property type="entry name" value="RibonucZ/Hydroxyglut_hydro"/>
</dbReference>
<accession>C6LS90</accession>
<dbReference type="OMA" id="PNTPIYC"/>
<sequence length="414" mass="46450">MSSKPKYVQDQEMVPGVYWVGIVDWMVRIFHGYHTDEGSSYNSYFIDDECPTVIDSVKYPFAEEWLSRIAACCPLDKIKYVVMNHAEGDHASSLKDHYHKFTNATFVCTKKCQEHLKILYGMENATWLIVDDKYTLKIGKRTLKFIPVPLLHWPDSTFTYCPEDKILFSNDGFGQHYATSKRWADECDVSHVMHLFKEYTANILGLFSAQMRKALEVASTVEIKYILSAHGVSWRGDAMGLAIAEYGRWSKGQHCQKKVTVVLDSMYGTTHRMALALLDGARSTGCETVLLEMTSSDITKVALHTYDSGAVAFASPTLNNTMMPSIAAALNYVKGLTLIKGKPAFAFGAFGWSNRAVPDIVAELRDGCKAEVYDEKGITFKFNYTEALLEQAYNAGVDLGKRAIAYCEKNAPKQ</sequence>
<proteinExistence type="predicted"/>
<dbReference type="GO" id="GO:0010181">
    <property type="term" value="F:FMN binding"/>
    <property type="evidence" value="ECO:0007669"/>
    <property type="project" value="InterPro"/>
</dbReference>
<dbReference type="Gene3D" id="3.60.15.10">
    <property type="entry name" value="Ribonuclease Z/Hydroxyacylglutathione hydrolase-like"/>
    <property type="match status" value="1"/>
</dbReference>
<name>C6LS90_GIAIB</name>